<dbReference type="Proteomes" id="UP000030758">
    <property type="component" value="Unassembled WGS sequence"/>
</dbReference>
<reference evidence="3" key="1">
    <citation type="journal article" date="2014" name="Nat. Genet.">
        <title>Genome and transcriptome of the porcine whipworm Trichuris suis.</title>
        <authorList>
            <person name="Jex A.R."/>
            <person name="Nejsum P."/>
            <person name="Schwarz E.M."/>
            <person name="Hu L."/>
            <person name="Young N.D."/>
            <person name="Hall R.S."/>
            <person name="Korhonen P.K."/>
            <person name="Liao S."/>
            <person name="Thamsborg S."/>
            <person name="Xia J."/>
            <person name="Xu P."/>
            <person name="Wang S."/>
            <person name="Scheerlinck J.P."/>
            <person name="Hofmann A."/>
            <person name="Sternberg P.W."/>
            <person name="Wang J."/>
            <person name="Gasser R.B."/>
        </authorList>
    </citation>
    <scope>NUCLEOTIDE SEQUENCE [LARGE SCALE GENOMIC DNA]</scope>
    <source>
        <strain evidence="3">DCEP-RM93F</strain>
    </source>
</reference>
<name>A0A085N509_9BILA</name>
<feature type="domain" description="EB" evidence="2">
    <location>
        <begin position="108"/>
        <end position="151"/>
    </location>
</feature>
<accession>A0A085N509</accession>
<evidence type="ECO:0000256" key="1">
    <source>
        <dbReference type="SAM" id="SignalP"/>
    </source>
</evidence>
<keyword evidence="1" id="KW-0732">Signal</keyword>
<feature type="domain" description="EB" evidence="2">
    <location>
        <begin position="259"/>
        <end position="310"/>
    </location>
</feature>
<evidence type="ECO:0000259" key="2">
    <source>
        <dbReference type="Pfam" id="PF01683"/>
    </source>
</evidence>
<protein>
    <recommendedName>
        <fullName evidence="2">EB domain-containing protein</fullName>
    </recommendedName>
</protein>
<dbReference type="InterPro" id="IPR006149">
    <property type="entry name" value="EB_dom"/>
</dbReference>
<proteinExistence type="predicted"/>
<organism evidence="3">
    <name type="scientific">Trichuris suis</name>
    <name type="common">pig whipworm</name>
    <dbReference type="NCBI Taxonomy" id="68888"/>
    <lineage>
        <taxon>Eukaryota</taxon>
        <taxon>Metazoa</taxon>
        <taxon>Ecdysozoa</taxon>
        <taxon>Nematoda</taxon>
        <taxon>Enoplea</taxon>
        <taxon>Dorylaimia</taxon>
        <taxon>Trichinellida</taxon>
        <taxon>Trichuridae</taxon>
        <taxon>Trichuris</taxon>
    </lineage>
</organism>
<feature type="signal peptide" evidence="1">
    <location>
        <begin position="1"/>
        <end position="20"/>
    </location>
</feature>
<dbReference type="PANTHER" id="PTHR39069:SF1">
    <property type="entry name" value="ECDYSONE-INDUCIBLE GENE E1, ISOFORM A"/>
    <property type="match status" value="1"/>
</dbReference>
<dbReference type="EMBL" id="KL367554">
    <property type="protein sequence ID" value="KFD64555.1"/>
    <property type="molecule type" value="Genomic_DNA"/>
</dbReference>
<sequence length="432" mass="46168">MHTALTLIPLWLSLTLRSQAYFVPCNGSSTIGGLCDVDSDCSGRGVTCMLGKCQCHFSYAQKTDAHSGYQVCVKAPDTVGAPCSDTCRFPLFCDNNRCQCIRSKKEGNQCFVDSYLGQSCKRHIECSIPFSACINSRCDCVQGSRRYGNSCHAEAYCPNGQKAGRPCSIRTLDVGVIHNVINSGSVLDDCQPGYFCHAPPMSFTGHCCALTCPFAMQPSMEYTCDARDDRGHSCPSETHYCHRFAGPSFSYHICCRSPCKEPKPIYIHGSCYARAFLGKDCQVNEQCDGGTTMQCSGGKCACKSGFKPESTDHTSIPPMTCVPSQCPGQGALVGHDCIEKVKLGEQCVSSVQCPNGAYCFRGICHCQCGLAKHGNQCVPHQTGTYDQPDVVDQPTPPRLGGGAASTAGGGFLNVVERLLKGVRSGSGGGGTT</sequence>
<feature type="chain" id="PRO_5001795638" description="EB domain-containing protein" evidence="1">
    <location>
        <begin position="21"/>
        <end position="432"/>
    </location>
</feature>
<evidence type="ECO:0000313" key="3">
    <source>
        <dbReference type="EMBL" id="KFD64555.1"/>
    </source>
</evidence>
<feature type="domain" description="EB" evidence="2">
    <location>
        <begin position="326"/>
        <end position="377"/>
    </location>
</feature>
<dbReference type="Pfam" id="PF01683">
    <property type="entry name" value="EB"/>
    <property type="match status" value="3"/>
</dbReference>
<dbReference type="PANTHER" id="PTHR39069">
    <property type="entry name" value="ECDYSONE-INDUCIBLE GENE E1, ISOFORM A"/>
    <property type="match status" value="1"/>
</dbReference>
<dbReference type="AlphaFoldDB" id="A0A085N509"/>
<gene>
    <name evidence="3" type="ORF">M514_09741</name>
</gene>